<dbReference type="SUPFAM" id="SSF52540">
    <property type="entry name" value="P-loop containing nucleoside triphosphate hydrolases"/>
    <property type="match status" value="1"/>
</dbReference>
<evidence type="ECO:0000259" key="3">
    <source>
        <dbReference type="Pfam" id="PF03976"/>
    </source>
</evidence>
<dbReference type="EMBL" id="BAAAVV010000007">
    <property type="protein sequence ID" value="GAA3174555.1"/>
    <property type="molecule type" value="Genomic_DNA"/>
</dbReference>
<organism evidence="4 5">
    <name type="scientific">Blastococcus jejuensis</name>
    <dbReference type="NCBI Taxonomy" id="351224"/>
    <lineage>
        <taxon>Bacteria</taxon>
        <taxon>Bacillati</taxon>
        <taxon>Actinomycetota</taxon>
        <taxon>Actinomycetes</taxon>
        <taxon>Geodermatophilales</taxon>
        <taxon>Geodermatophilaceae</taxon>
        <taxon>Blastococcus</taxon>
    </lineage>
</organism>
<dbReference type="Pfam" id="PF03976">
    <property type="entry name" value="PPK2"/>
    <property type="match status" value="1"/>
</dbReference>
<dbReference type="PANTHER" id="PTHR34383:SF3">
    <property type="entry name" value="POLYPHOSPHATE:AMP PHOSPHOTRANSFERASE"/>
    <property type="match status" value="1"/>
</dbReference>
<accession>A0ABP6PBZ3</accession>
<dbReference type="InterPro" id="IPR022488">
    <property type="entry name" value="PPK2-related"/>
</dbReference>
<evidence type="ECO:0000256" key="2">
    <source>
        <dbReference type="ARBA" id="ARBA00022777"/>
    </source>
</evidence>
<dbReference type="InterPro" id="IPR016898">
    <property type="entry name" value="Polyphosphate_phosphotransfera"/>
</dbReference>
<dbReference type="PANTHER" id="PTHR34383">
    <property type="entry name" value="POLYPHOSPHATE:AMP PHOSPHOTRANSFERASE-RELATED"/>
    <property type="match status" value="1"/>
</dbReference>
<reference evidence="5" key="1">
    <citation type="journal article" date="2019" name="Int. J. Syst. Evol. Microbiol.">
        <title>The Global Catalogue of Microorganisms (GCM) 10K type strain sequencing project: providing services to taxonomists for standard genome sequencing and annotation.</title>
        <authorList>
            <consortium name="The Broad Institute Genomics Platform"/>
            <consortium name="The Broad Institute Genome Sequencing Center for Infectious Disease"/>
            <person name="Wu L."/>
            <person name="Ma J."/>
        </authorList>
    </citation>
    <scope>NUCLEOTIDE SEQUENCE [LARGE SCALE GENOMIC DNA]</scope>
    <source>
        <strain evidence="5">JCM 15614</strain>
    </source>
</reference>
<evidence type="ECO:0000313" key="5">
    <source>
        <dbReference type="Proteomes" id="UP001499924"/>
    </source>
</evidence>
<name>A0ABP6PBZ3_9ACTN</name>
<keyword evidence="2" id="KW-0418">Kinase</keyword>
<dbReference type="PIRSF" id="PIRSF028756">
    <property type="entry name" value="PPK2_prd"/>
    <property type="match status" value="1"/>
</dbReference>
<protein>
    <recommendedName>
        <fullName evidence="3">Polyphosphate kinase-2-related domain-containing protein</fullName>
    </recommendedName>
</protein>
<gene>
    <name evidence="4" type="ORF">GCM10010531_30170</name>
</gene>
<dbReference type="InterPro" id="IPR027417">
    <property type="entry name" value="P-loop_NTPase"/>
</dbReference>
<proteinExistence type="predicted"/>
<feature type="domain" description="Polyphosphate kinase-2-related" evidence="3">
    <location>
        <begin position="15"/>
        <end position="243"/>
    </location>
</feature>
<dbReference type="Gene3D" id="3.40.50.300">
    <property type="entry name" value="P-loop containing nucleotide triphosphate hydrolases"/>
    <property type="match status" value="1"/>
</dbReference>
<evidence type="ECO:0000256" key="1">
    <source>
        <dbReference type="ARBA" id="ARBA00022679"/>
    </source>
</evidence>
<keyword evidence="5" id="KW-1185">Reference proteome</keyword>
<comment type="caution">
    <text evidence="4">The sequence shown here is derived from an EMBL/GenBank/DDBJ whole genome shotgun (WGS) entry which is preliminary data.</text>
</comment>
<keyword evidence="1" id="KW-0808">Transferase</keyword>
<dbReference type="Proteomes" id="UP001499924">
    <property type="component" value="Unassembled WGS sequence"/>
</dbReference>
<sequence length="259" mass="29645">MPMSRLRDVDLSVRLSKKEAKHQLKEAQDRLVHLRLLLGGLIGSGEIGPPLCVLFEGWDASGKGGAIQRLVAELDPRHVRVAQFGAPSYHEKRHHFLWRFWPSLPGWGGMAVLDRTWYGRVLVERVEGFAPEADWQRAYSEIVDLETTLAAEGMIIVKFWMHVSSKEQLRRFEARRDDPYKAWKLTDEDWRNRQKRAAYRQAVEDMLERTDHPAGRWHVIAGDDKGWARVAVVRTVCEEIEKALAARGIDADPPLTPAP</sequence>
<evidence type="ECO:0000313" key="4">
    <source>
        <dbReference type="EMBL" id="GAA3174555.1"/>
    </source>
</evidence>